<dbReference type="Pfam" id="PF06985">
    <property type="entry name" value="HET"/>
    <property type="match status" value="1"/>
</dbReference>
<comment type="caution">
    <text evidence="2">The sequence shown here is derived from an EMBL/GenBank/DDBJ whole genome shotgun (WGS) entry which is preliminary data.</text>
</comment>
<feature type="domain" description="Heterokaryon incompatibility" evidence="1">
    <location>
        <begin position="73"/>
        <end position="216"/>
    </location>
</feature>
<accession>A0AAN6SLP7</accession>
<proteinExistence type="predicted"/>
<dbReference type="AlphaFoldDB" id="A0AAN6SLP7"/>
<dbReference type="PANTHER" id="PTHR33112">
    <property type="entry name" value="DOMAIN PROTEIN, PUTATIVE-RELATED"/>
    <property type="match status" value="1"/>
</dbReference>
<protein>
    <submittedName>
        <fullName evidence="2">Heterokaryon incompatibility protein-domain-containing protein</fullName>
    </submittedName>
</protein>
<reference evidence="3" key="1">
    <citation type="journal article" date="2023" name="Mol. Phylogenet. Evol.">
        <title>Genome-scale phylogeny and comparative genomics of the fungal order Sordariales.</title>
        <authorList>
            <person name="Hensen N."/>
            <person name="Bonometti L."/>
            <person name="Westerberg I."/>
            <person name="Brannstrom I.O."/>
            <person name="Guillou S."/>
            <person name="Cros-Aarteil S."/>
            <person name="Calhoun S."/>
            <person name="Haridas S."/>
            <person name="Kuo A."/>
            <person name="Mondo S."/>
            <person name="Pangilinan J."/>
            <person name="Riley R."/>
            <person name="LaButti K."/>
            <person name="Andreopoulos B."/>
            <person name="Lipzen A."/>
            <person name="Chen C."/>
            <person name="Yan M."/>
            <person name="Daum C."/>
            <person name="Ng V."/>
            <person name="Clum A."/>
            <person name="Steindorff A."/>
            <person name="Ohm R.A."/>
            <person name="Martin F."/>
            <person name="Silar P."/>
            <person name="Natvig D.O."/>
            <person name="Lalanne C."/>
            <person name="Gautier V."/>
            <person name="Ament-Velasquez S.L."/>
            <person name="Kruys A."/>
            <person name="Hutchinson M.I."/>
            <person name="Powell A.J."/>
            <person name="Barry K."/>
            <person name="Miller A.N."/>
            <person name="Grigoriev I.V."/>
            <person name="Debuchy R."/>
            <person name="Gladieux P."/>
            <person name="Hiltunen Thoren M."/>
            <person name="Johannesson H."/>
        </authorList>
    </citation>
    <scope>NUCLEOTIDE SEQUENCE [LARGE SCALE GENOMIC DNA]</scope>
    <source>
        <strain evidence="3">CBS 284.82</strain>
    </source>
</reference>
<evidence type="ECO:0000313" key="2">
    <source>
        <dbReference type="EMBL" id="KAK4032264.1"/>
    </source>
</evidence>
<dbReference type="PANTHER" id="PTHR33112:SF16">
    <property type="entry name" value="HETEROKARYON INCOMPATIBILITY DOMAIN-CONTAINING PROTEIN"/>
    <property type="match status" value="1"/>
</dbReference>
<dbReference type="Proteomes" id="UP001303115">
    <property type="component" value="Unassembled WGS sequence"/>
</dbReference>
<organism evidence="2 3">
    <name type="scientific">Parachaetomium inaequale</name>
    <dbReference type="NCBI Taxonomy" id="2588326"/>
    <lineage>
        <taxon>Eukaryota</taxon>
        <taxon>Fungi</taxon>
        <taxon>Dikarya</taxon>
        <taxon>Ascomycota</taxon>
        <taxon>Pezizomycotina</taxon>
        <taxon>Sordariomycetes</taxon>
        <taxon>Sordariomycetidae</taxon>
        <taxon>Sordariales</taxon>
        <taxon>Chaetomiaceae</taxon>
        <taxon>Parachaetomium</taxon>
    </lineage>
</organism>
<evidence type="ECO:0000313" key="3">
    <source>
        <dbReference type="Proteomes" id="UP001303115"/>
    </source>
</evidence>
<evidence type="ECO:0000259" key="1">
    <source>
        <dbReference type="Pfam" id="PF06985"/>
    </source>
</evidence>
<sequence>MIPICTGCEIVWQAVKLTISTDIPNPWKLAGCLPSTTSTGSPATALPTRILDLGAIASSQIALRETEDETGRYLCLSYCWGTAEFLKTTRDNLERHKQGIKAEDLPQTLQDAIHIARFFGVRYVWIDALCIIQHDEDNANWERESGRMVDVYRNSYLTVAATWADSAHGSCFKASEQDVVDLGSVTMRRIHHFPQTATPKLSIHFPLLSRAWGYQERILSPRVVHFGRQEILRECHQRSTCECGSMTYGEGESAKKTFHETISEFRSENYHRSPQHTWRQMVVQYSPLQLTYATDKLPAFSGLADEMQHNNKQDYLAGLWRDTLILDMCWYRNRYYRENTTQTPYVFQRAPSWSWASVDGPVRYHRELYHPEVLDAQCSLAGPSLTGHVTGGFVELRCSMIPAHVHDRVISVGSHVSSCWIPDRRCGMEEEGGEYYLYYFIPMATAPTYESNETLIGLLVEPISPEEFIRIGLIVGLHGEDVRDILGVEKGKVRIV</sequence>
<gene>
    <name evidence="2" type="ORF">C8A01DRAFT_50906</name>
</gene>
<dbReference type="InterPro" id="IPR010730">
    <property type="entry name" value="HET"/>
</dbReference>
<name>A0AAN6SLP7_9PEZI</name>
<keyword evidence="3" id="KW-1185">Reference proteome</keyword>
<dbReference type="EMBL" id="MU854629">
    <property type="protein sequence ID" value="KAK4032264.1"/>
    <property type="molecule type" value="Genomic_DNA"/>
</dbReference>